<name>A0A0U5L0B6_9GAMM</name>
<organism evidence="1 2">
    <name type="scientific">Duffyella gerundensis</name>
    <dbReference type="NCBI Taxonomy" id="1619313"/>
    <lineage>
        <taxon>Bacteria</taxon>
        <taxon>Pseudomonadati</taxon>
        <taxon>Pseudomonadota</taxon>
        <taxon>Gammaproteobacteria</taxon>
        <taxon>Enterobacterales</taxon>
        <taxon>Erwiniaceae</taxon>
        <taxon>Duffyella</taxon>
    </lineage>
</organism>
<dbReference type="PANTHER" id="PTHR35370">
    <property type="entry name" value="CYTOPLASMIC PROTEIN-RELATED-RELATED"/>
    <property type="match status" value="1"/>
</dbReference>
<gene>
    <name evidence="1" type="ORF">EM595_1588</name>
</gene>
<dbReference type="OrthoDB" id="9763676at2"/>
<reference evidence="2" key="1">
    <citation type="submission" date="2015-11" db="EMBL/GenBank/DDBJ databases">
        <authorList>
            <person name="Blom J."/>
        </authorList>
    </citation>
    <scope>NUCLEOTIDE SEQUENCE [LARGE SCALE GENOMIC DNA]</scope>
</reference>
<evidence type="ECO:0000313" key="2">
    <source>
        <dbReference type="Proteomes" id="UP000059419"/>
    </source>
</evidence>
<dbReference type="PANTHER" id="PTHR35370:SF4">
    <property type="entry name" value="TYPE VI SECRETION SYSTEM BASEPLATE SUBUNIT TSSF"/>
    <property type="match status" value="1"/>
</dbReference>
<proteinExistence type="predicted"/>
<protein>
    <submittedName>
        <fullName evidence="1">Type VI secretion protein ImpG</fullName>
    </submittedName>
</protein>
<dbReference type="STRING" id="1619313.EM595_1588"/>
<dbReference type="PIRSF" id="PIRSF028304">
    <property type="entry name" value="UCP028304"/>
    <property type="match status" value="1"/>
</dbReference>
<dbReference type="RefSeq" id="WP_067430028.1">
    <property type="nucleotide sequence ID" value="NZ_LN907827.1"/>
</dbReference>
<dbReference type="Pfam" id="PF05947">
    <property type="entry name" value="T6SS_TssF"/>
    <property type="match status" value="1"/>
</dbReference>
<dbReference type="InterPro" id="IPR010272">
    <property type="entry name" value="T6SS_TssF"/>
</dbReference>
<keyword evidence="2" id="KW-1185">Reference proteome</keyword>
<evidence type="ECO:0000313" key="1">
    <source>
        <dbReference type="EMBL" id="CUU23822.1"/>
    </source>
</evidence>
<accession>A0A0U5L0B6</accession>
<dbReference type="AlphaFoldDB" id="A0A0U5L0B6"/>
<dbReference type="Proteomes" id="UP000059419">
    <property type="component" value="Chromosome 1"/>
</dbReference>
<dbReference type="PATRIC" id="fig|1619313.3.peg.1649"/>
<dbReference type="KEGG" id="ege:EM595_1588"/>
<sequence>MDDLTLRYYDAEMRYLLEAGEEFARAHPDRAALLNLDKSGARDPYVERLFEGFAFMMGRLREKLDDDLPELTEGLVTLLWPHYLRTIPSMSVVAFSPDWREMKEKIALAKGAEVLSRPTGDKATRCRYTTTREISLQPLALEQAALFTDPDGRSVVRLRFACSSLADWSRADLSLIPFYFDADAPLACAMHEAFTLQTAGIWLRLPGDAQRRPLDARFTALGFGEEDRLWPRGNSSFSGYQLLLEYFTFREKFMFTGLRGLENIALPASLPWFEIDVVLAQRWEHDFTFSEKHLRLHCVPVINLFPLESDPLTLNALQTEYLLRPMRVQDGHTEIYSVDSVISSGKQTWVPFSSFRHKGGMMRHDASEYYYHSRVRRGASGLHNTWLIVGGEAFDNHSVPDDESLSLTLTGTNGQLPRRALQSTVLDTAIITSSTRVGVRNLCAPTLPCYPPDRDRFHWRVLSHLGSNFLSMMDNAEVLRGTLALYEWTGSEMNRRRLEAIVAVSHSESERFEQGFLLRGVQIEVTLDSQGFAGHGDICLFGEMLSHFFALYTDIYLFNRLIIILQPTGERLEWQEKHNRRIPG</sequence>
<dbReference type="NCBIfam" id="TIGR03359">
    <property type="entry name" value="VI_chp_6"/>
    <property type="match status" value="1"/>
</dbReference>
<dbReference type="EMBL" id="LN907827">
    <property type="protein sequence ID" value="CUU23822.1"/>
    <property type="molecule type" value="Genomic_DNA"/>
</dbReference>